<keyword evidence="11" id="KW-0418">Kinase</keyword>
<dbReference type="GO" id="GO:0046872">
    <property type="term" value="F:metal ion binding"/>
    <property type="evidence" value="ECO:0007669"/>
    <property type="project" value="UniProtKB-KW"/>
</dbReference>
<dbReference type="Gene3D" id="1.10.510.10">
    <property type="entry name" value="Transferase(Phosphotransferase) domain 1"/>
    <property type="match status" value="1"/>
</dbReference>
<evidence type="ECO:0000256" key="1">
    <source>
        <dbReference type="ARBA" id="ARBA00001966"/>
    </source>
</evidence>
<sequence>MEHWRDSIYFTVWKSSFWARTETGIFQAVLKVDPSFDEPPWPSLSSEEKDFVKRLLNKDPRKKMTAAEALSHPWIINYSDVKVPRDILIFKLMKTYMRSSSLCKAALRESTQPRTEVDEMLELNNRSVQIVDTTCPWVSKVWNTVEKHNKGEYTSIIHGKYSHEETISTASFAGKYHCEKHGRGCFLA</sequence>
<dbReference type="InterPro" id="IPR011009">
    <property type="entry name" value="Kinase-like_dom_sf"/>
</dbReference>
<comment type="caution">
    <text evidence="11">The sequence shown here is derived from an EMBL/GenBank/DDBJ whole genome shotgun (WGS) entry which is preliminary data.</text>
</comment>
<dbReference type="OrthoDB" id="9948461at2759"/>
<dbReference type="PANTHER" id="PTHR31619">
    <property type="entry name" value="4-HYDROXY-3-METHYLBUT-2-ENYL DIPHOSPHATE REDUCTASE, CHLOROPLASTIC"/>
    <property type="match status" value="1"/>
</dbReference>
<dbReference type="GO" id="GO:0051745">
    <property type="term" value="F:4-hydroxy-3-methylbut-2-enyl diphosphate reductase activity"/>
    <property type="evidence" value="ECO:0007669"/>
    <property type="project" value="UniProtKB-EC"/>
</dbReference>
<comment type="similarity">
    <text evidence="9">Belongs to the IspH family.</text>
</comment>
<evidence type="ECO:0000256" key="4">
    <source>
        <dbReference type="ARBA" id="ARBA00023002"/>
    </source>
</evidence>
<keyword evidence="6" id="KW-0411">Iron-sulfur</keyword>
<comment type="pathway">
    <text evidence="7">Isoprenoid biosynthesis; isopentenyl diphosphate biosynthesis via DXP pathway; isopentenyl diphosphate from 1-deoxy-D-xylulose 5-phosphate: step 6/6.</text>
</comment>
<evidence type="ECO:0000256" key="10">
    <source>
        <dbReference type="ARBA" id="ARBA00047177"/>
    </source>
</evidence>
<keyword evidence="2" id="KW-0004">4Fe-4S</keyword>
<keyword evidence="4" id="KW-0560">Oxidoreductase</keyword>
<keyword evidence="5" id="KW-0408">Iron</keyword>
<evidence type="ECO:0000256" key="5">
    <source>
        <dbReference type="ARBA" id="ARBA00023004"/>
    </source>
</evidence>
<evidence type="ECO:0000256" key="3">
    <source>
        <dbReference type="ARBA" id="ARBA00022723"/>
    </source>
</evidence>
<dbReference type="GO" id="GO:0050992">
    <property type="term" value="P:dimethylallyl diphosphate biosynthetic process"/>
    <property type="evidence" value="ECO:0007669"/>
    <property type="project" value="InterPro"/>
</dbReference>
<comment type="cofactor">
    <cofactor evidence="1">
        <name>[4Fe-4S] cluster</name>
        <dbReference type="ChEBI" id="CHEBI:49883"/>
    </cofactor>
</comment>
<proteinExistence type="inferred from homology"/>
<evidence type="ECO:0000313" key="12">
    <source>
        <dbReference type="Proteomes" id="UP000554482"/>
    </source>
</evidence>
<dbReference type="EMBL" id="JABWDY010034228">
    <property type="protein sequence ID" value="KAF5182852.1"/>
    <property type="molecule type" value="Genomic_DNA"/>
</dbReference>
<evidence type="ECO:0000256" key="2">
    <source>
        <dbReference type="ARBA" id="ARBA00022485"/>
    </source>
</evidence>
<evidence type="ECO:0000256" key="6">
    <source>
        <dbReference type="ARBA" id="ARBA00023014"/>
    </source>
</evidence>
<dbReference type="PANTHER" id="PTHR31619:SF5">
    <property type="entry name" value="4-HYDROXY-3-METHYLBUT-2-ENYL DIPHOSPHATE REDUCTASE, CHLOROPLASTIC"/>
    <property type="match status" value="1"/>
</dbReference>
<evidence type="ECO:0000256" key="7">
    <source>
        <dbReference type="ARBA" id="ARBA00046313"/>
    </source>
</evidence>
<dbReference type="AlphaFoldDB" id="A0A7J6VEU1"/>
<dbReference type="GO" id="GO:0051539">
    <property type="term" value="F:4 iron, 4 sulfur cluster binding"/>
    <property type="evidence" value="ECO:0007669"/>
    <property type="project" value="UniProtKB-KW"/>
</dbReference>
<protein>
    <recommendedName>
        <fullName evidence="10">4-hydroxy-3-methylbut-2-enyl diphosphate reductase</fullName>
        <ecNumber evidence="10">1.17.7.4</ecNumber>
    </recommendedName>
</protein>
<dbReference type="Pfam" id="PF02401">
    <property type="entry name" value="LYTB"/>
    <property type="match status" value="1"/>
</dbReference>
<evidence type="ECO:0000256" key="8">
    <source>
        <dbReference type="ARBA" id="ARBA00046314"/>
    </source>
</evidence>
<accession>A0A7J6VEU1</accession>
<gene>
    <name evidence="11" type="ORF">FRX31_027561</name>
</gene>
<dbReference type="InterPro" id="IPR003451">
    <property type="entry name" value="LytB/IspH"/>
</dbReference>
<evidence type="ECO:0000313" key="11">
    <source>
        <dbReference type="EMBL" id="KAF5182852.1"/>
    </source>
</evidence>
<dbReference type="SUPFAM" id="SSF56112">
    <property type="entry name" value="Protein kinase-like (PK-like)"/>
    <property type="match status" value="1"/>
</dbReference>
<dbReference type="Proteomes" id="UP000554482">
    <property type="component" value="Unassembled WGS sequence"/>
</dbReference>
<dbReference type="Gene3D" id="3.40.1010.20">
    <property type="entry name" value="4-hydroxy-3-methylbut-2-enyl diphosphate reductase, catalytic domain"/>
    <property type="match status" value="1"/>
</dbReference>
<comment type="pathway">
    <text evidence="8">Isoprenoid biosynthesis; dimethylallyl diphosphate biosynthesis; dimethylallyl diphosphate from (2E)-4-hydroxy-3-methylbutenyl diphosphate: step 1/1.</text>
</comment>
<organism evidence="11 12">
    <name type="scientific">Thalictrum thalictroides</name>
    <name type="common">Rue-anemone</name>
    <name type="synonym">Anemone thalictroides</name>
    <dbReference type="NCBI Taxonomy" id="46969"/>
    <lineage>
        <taxon>Eukaryota</taxon>
        <taxon>Viridiplantae</taxon>
        <taxon>Streptophyta</taxon>
        <taxon>Embryophyta</taxon>
        <taxon>Tracheophyta</taxon>
        <taxon>Spermatophyta</taxon>
        <taxon>Magnoliopsida</taxon>
        <taxon>Ranunculales</taxon>
        <taxon>Ranunculaceae</taxon>
        <taxon>Thalictroideae</taxon>
        <taxon>Thalictrum</taxon>
    </lineage>
</organism>
<evidence type="ECO:0000256" key="9">
    <source>
        <dbReference type="ARBA" id="ARBA00046335"/>
    </source>
</evidence>
<reference evidence="11 12" key="1">
    <citation type="submission" date="2020-06" db="EMBL/GenBank/DDBJ databases">
        <title>Transcriptomic and genomic resources for Thalictrum thalictroides and T. hernandezii: Facilitating candidate gene discovery in an emerging model plant lineage.</title>
        <authorList>
            <person name="Arias T."/>
            <person name="Riano-Pachon D.M."/>
            <person name="Di Stilio V.S."/>
        </authorList>
    </citation>
    <scope>NUCLEOTIDE SEQUENCE [LARGE SCALE GENOMIC DNA]</scope>
    <source>
        <strain evidence="12">cv. WT478/WT964</strain>
        <tissue evidence="11">Leaves</tissue>
    </source>
</reference>
<dbReference type="Gene3D" id="3.40.50.11270">
    <property type="match status" value="1"/>
</dbReference>
<dbReference type="EC" id="1.17.7.4" evidence="10"/>
<dbReference type="GO" id="GO:0016301">
    <property type="term" value="F:kinase activity"/>
    <property type="evidence" value="ECO:0007669"/>
    <property type="project" value="UniProtKB-KW"/>
</dbReference>
<dbReference type="GO" id="GO:0019288">
    <property type="term" value="P:isopentenyl diphosphate biosynthetic process, methylerythritol 4-phosphate pathway"/>
    <property type="evidence" value="ECO:0007669"/>
    <property type="project" value="InterPro"/>
</dbReference>
<name>A0A7J6VEU1_THATH</name>
<keyword evidence="3" id="KW-0479">Metal-binding</keyword>
<keyword evidence="11" id="KW-0808">Transferase</keyword>
<keyword evidence="12" id="KW-1185">Reference proteome</keyword>